<dbReference type="eggNOG" id="KOG2118">
    <property type="taxonomic scope" value="Eukaryota"/>
</dbReference>
<keyword evidence="1" id="KW-0677">Repeat</keyword>
<keyword evidence="8" id="KW-1185">Reference proteome</keyword>
<dbReference type="GO" id="GO:0030026">
    <property type="term" value="P:intracellular manganese ion homeostasis"/>
    <property type="evidence" value="ECO:0007669"/>
    <property type="project" value="TreeGrafter"/>
</dbReference>
<feature type="transmembrane region" description="Helical" evidence="4">
    <location>
        <begin position="98"/>
        <end position="125"/>
    </location>
</feature>
<gene>
    <name evidence="7" type="ORF">TTHERM_00695810</name>
</gene>
<dbReference type="KEGG" id="tet:TTHERM_00695810"/>
<dbReference type="PANTHER" id="PTHR12064">
    <property type="entry name" value="METAL TRANSPORTER CNNM"/>
    <property type="match status" value="1"/>
</dbReference>
<evidence type="ECO:0000256" key="1">
    <source>
        <dbReference type="ARBA" id="ARBA00022737"/>
    </source>
</evidence>
<keyword evidence="2 4" id="KW-0812">Transmembrane</keyword>
<evidence type="ECO:0000256" key="4">
    <source>
        <dbReference type="SAM" id="Phobius"/>
    </source>
</evidence>
<keyword evidence="5" id="KW-0732">Signal</keyword>
<feature type="chain" id="PRO_5004202172" evidence="5">
    <location>
        <begin position="24"/>
        <end position="499"/>
    </location>
</feature>
<dbReference type="InterPro" id="IPR046342">
    <property type="entry name" value="CBS_dom_sf"/>
</dbReference>
<dbReference type="OrthoDB" id="297971at2759"/>
<keyword evidence="2 4" id="KW-1133">Transmembrane helix</keyword>
<dbReference type="EMBL" id="GG662372">
    <property type="protein sequence ID" value="EAS05347.1"/>
    <property type="molecule type" value="Genomic_DNA"/>
</dbReference>
<dbReference type="PANTHER" id="PTHR12064:SF97">
    <property type="entry name" value="METAL TRANSPORTER CNNM-5"/>
    <property type="match status" value="1"/>
</dbReference>
<sequence length="499" mass="56552">MRILKFSVFLVGLSVTYLQIALAQNEEIAQKAQLNNQNKLQTADSQQNEMNQQLNNEDQFDHNQYENQVEEGENEVQDIDGEQDVEHHQKYTSDDPEFYTFIIIATVLVAFAGICSGLTVGYLGITNLQLDIILRNGTSQEKEAAKKIKPLIKDHHLLLSTLLLSNSIAMEALPIFLDAVCPAWLAVLISTVAVVIVGEIIPQAYCTGKYQLRIGQFFAPLTTVLMKVLYCFTKPVAIVLDKLLGVHDNSRLENKEDIVGLVELQQIDNNNKHNSNLDSQKGLTDDEIKLVTSTMQLREKNVTKHMQPYAKIFKLPENQLVNQKLLNQIARRGYSNIVVHEVDNESKVIGILKAKQLIDYVDTDINSPINEIVKLQEPILISEQTNLLELMMIFQNKKSTVALVFETKNVKKSENILDNLEDPQLEERLGNRKNFKGFILGLISLKDIFEVMINQSLLDEDKHESDPLNQVIRTLGQTGAAARRRRITSNQFASIRKKY</sequence>
<dbReference type="Pfam" id="PF01595">
    <property type="entry name" value="CNNM"/>
    <property type="match status" value="1"/>
</dbReference>
<dbReference type="RefSeq" id="XP_001025592.1">
    <property type="nucleotide sequence ID" value="XM_001025592.1"/>
</dbReference>
<dbReference type="STRING" id="312017.Q24C91"/>
<feature type="domain" description="CNNM transmembrane" evidence="6">
    <location>
        <begin position="94"/>
        <end position="274"/>
    </location>
</feature>
<dbReference type="HOGENOM" id="CLU_011310_0_0_1"/>
<dbReference type="Gene3D" id="3.10.580.10">
    <property type="entry name" value="CBS-domain"/>
    <property type="match status" value="1"/>
</dbReference>
<evidence type="ECO:0000256" key="2">
    <source>
        <dbReference type="PROSITE-ProRule" id="PRU01193"/>
    </source>
</evidence>
<dbReference type="OMA" id="NQFASIR"/>
<dbReference type="InterPro" id="IPR002550">
    <property type="entry name" value="CNNM"/>
</dbReference>
<feature type="transmembrane region" description="Helical" evidence="4">
    <location>
        <begin position="217"/>
        <end position="240"/>
    </location>
</feature>
<dbReference type="GO" id="GO:0005737">
    <property type="term" value="C:cytoplasm"/>
    <property type="evidence" value="ECO:0007669"/>
    <property type="project" value="TreeGrafter"/>
</dbReference>
<reference evidence="8" key="1">
    <citation type="journal article" date="2006" name="PLoS Biol.">
        <title>Macronuclear genome sequence of the ciliate Tetrahymena thermophila, a model eukaryote.</title>
        <authorList>
            <person name="Eisen J.A."/>
            <person name="Coyne R.S."/>
            <person name="Wu M."/>
            <person name="Wu D."/>
            <person name="Thiagarajan M."/>
            <person name="Wortman J.R."/>
            <person name="Badger J.H."/>
            <person name="Ren Q."/>
            <person name="Amedeo P."/>
            <person name="Jones K.M."/>
            <person name="Tallon L.J."/>
            <person name="Delcher A.L."/>
            <person name="Salzberg S.L."/>
            <person name="Silva J.C."/>
            <person name="Haas B.J."/>
            <person name="Majoros W.H."/>
            <person name="Farzad M."/>
            <person name="Carlton J.M."/>
            <person name="Smith R.K. Jr."/>
            <person name="Garg J."/>
            <person name="Pearlman R.E."/>
            <person name="Karrer K.M."/>
            <person name="Sun L."/>
            <person name="Manning G."/>
            <person name="Elde N.C."/>
            <person name="Turkewitz A.P."/>
            <person name="Asai D.J."/>
            <person name="Wilkes D.E."/>
            <person name="Wang Y."/>
            <person name="Cai H."/>
            <person name="Collins K."/>
            <person name="Stewart B.A."/>
            <person name="Lee S.R."/>
            <person name="Wilamowska K."/>
            <person name="Weinberg Z."/>
            <person name="Ruzzo W.L."/>
            <person name="Wloga D."/>
            <person name="Gaertig J."/>
            <person name="Frankel J."/>
            <person name="Tsao C.-C."/>
            <person name="Gorovsky M.A."/>
            <person name="Keeling P.J."/>
            <person name="Waller R.F."/>
            <person name="Patron N.J."/>
            <person name="Cherry J.M."/>
            <person name="Stover N.A."/>
            <person name="Krieger C.J."/>
            <person name="del Toro C."/>
            <person name="Ryder H.F."/>
            <person name="Williamson S.C."/>
            <person name="Barbeau R.A."/>
            <person name="Hamilton E.P."/>
            <person name="Orias E."/>
        </authorList>
    </citation>
    <scope>NUCLEOTIDE SEQUENCE [LARGE SCALE GENOMIC DNA]</scope>
    <source>
        <strain evidence="8">SB210</strain>
    </source>
</reference>
<dbReference type="GO" id="GO:0010960">
    <property type="term" value="P:magnesium ion homeostasis"/>
    <property type="evidence" value="ECO:0007669"/>
    <property type="project" value="InterPro"/>
</dbReference>
<proteinExistence type="predicted"/>
<name>Q24C91_TETTS</name>
<accession>Q24C91</accession>
<dbReference type="SUPFAM" id="SSF54631">
    <property type="entry name" value="CBS-domain pair"/>
    <property type="match status" value="1"/>
</dbReference>
<evidence type="ECO:0000256" key="3">
    <source>
        <dbReference type="SAM" id="Coils"/>
    </source>
</evidence>
<evidence type="ECO:0000256" key="5">
    <source>
        <dbReference type="SAM" id="SignalP"/>
    </source>
</evidence>
<dbReference type="InterPro" id="IPR045095">
    <property type="entry name" value="ACDP"/>
</dbReference>
<organism evidence="7 8">
    <name type="scientific">Tetrahymena thermophila (strain SB210)</name>
    <dbReference type="NCBI Taxonomy" id="312017"/>
    <lineage>
        <taxon>Eukaryota</taxon>
        <taxon>Sar</taxon>
        <taxon>Alveolata</taxon>
        <taxon>Ciliophora</taxon>
        <taxon>Intramacronucleata</taxon>
        <taxon>Oligohymenophorea</taxon>
        <taxon>Hymenostomatida</taxon>
        <taxon>Tetrahymenina</taxon>
        <taxon>Tetrahymenidae</taxon>
        <taxon>Tetrahymena</taxon>
    </lineage>
</organism>
<evidence type="ECO:0000313" key="7">
    <source>
        <dbReference type="EMBL" id="EAS05347.1"/>
    </source>
</evidence>
<dbReference type="PROSITE" id="PS51846">
    <property type="entry name" value="CNNM"/>
    <property type="match status" value="1"/>
</dbReference>
<dbReference type="GeneID" id="7837805"/>
<keyword evidence="3" id="KW-0175">Coiled coil</keyword>
<dbReference type="Proteomes" id="UP000009168">
    <property type="component" value="Unassembled WGS sequence"/>
</dbReference>
<keyword evidence="2 4" id="KW-0472">Membrane</keyword>
<feature type="transmembrane region" description="Helical" evidence="4">
    <location>
        <begin position="183"/>
        <end position="205"/>
    </location>
</feature>
<evidence type="ECO:0000313" key="8">
    <source>
        <dbReference type="Proteomes" id="UP000009168"/>
    </source>
</evidence>
<dbReference type="AlphaFoldDB" id="Q24C91"/>
<feature type="coiled-coil region" evidence="3">
    <location>
        <begin position="29"/>
        <end position="82"/>
    </location>
</feature>
<dbReference type="GO" id="GO:0016020">
    <property type="term" value="C:membrane"/>
    <property type="evidence" value="ECO:0007669"/>
    <property type="project" value="UniProtKB-UniRule"/>
</dbReference>
<dbReference type="InParanoid" id="Q24C91"/>
<protein>
    <submittedName>
        <fullName evidence="7">Transmembrane protein, putative</fullName>
    </submittedName>
</protein>
<evidence type="ECO:0000259" key="6">
    <source>
        <dbReference type="PROSITE" id="PS51846"/>
    </source>
</evidence>
<feature type="signal peptide" evidence="5">
    <location>
        <begin position="1"/>
        <end position="23"/>
    </location>
</feature>